<dbReference type="EMBL" id="KY684104">
    <property type="protein sequence ID" value="ARF10718.1"/>
    <property type="molecule type" value="Genomic_DNA"/>
</dbReference>
<proteinExistence type="predicted"/>
<gene>
    <name evidence="1" type="ORF">Hokovirus_2_245</name>
</gene>
<sequence length="284" mass="33041">MSKATRKGPLKSATLYPVNTIMQGEDKNMWKVIRTSNKTKRWSKIKDTEQITKKASKKATKKLSKASKKTIIKTNRSKSVEARLRKYNKLREKRYKELINMKNTNTYVQKSKIKPKTFITDDNGGRPFKVVINDKKLVIYACSNYNTGDNIKIYKKVCLETSKYVGYWSGFDSSEYKSHGNSILVKVNNHEYIFIGTEVFSFTTTDIIEDFITPLGNSDVPYPIAYGTDNVYFLNNKKYRNKKYLLTNISVADAENIQTEYFNYGKDKNNHRIKNIKIIHKRLE</sequence>
<accession>A0A1V0SGH0</accession>
<name>A0A1V0SGH0_9VIRU</name>
<protein>
    <submittedName>
        <fullName evidence="1">Uncharacterized protein</fullName>
    </submittedName>
</protein>
<organism evidence="1">
    <name type="scientific">Hokovirus HKV1</name>
    <dbReference type="NCBI Taxonomy" id="1977638"/>
    <lineage>
        <taxon>Viruses</taxon>
        <taxon>Varidnaviria</taxon>
        <taxon>Bamfordvirae</taxon>
        <taxon>Nucleocytoviricota</taxon>
        <taxon>Megaviricetes</taxon>
        <taxon>Imitervirales</taxon>
        <taxon>Mimiviridae</taxon>
        <taxon>Klosneuvirinae</taxon>
        <taxon>Hokovirus</taxon>
    </lineage>
</organism>
<reference evidence="1" key="1">
    <citation type="journal article" date="2017" name="Science">
        <title>Giant viruses with an expanded complement of translation system components.</title>
        <authorList>
            <person name="Schulz F."/>
            <person name="Yutin N."/>
            <person name="Ivanova N.N."/>
            <person name="Ortega D.R."/>
            <person name="Lee T.K."/>
            <person name="Vierheilig J."/>
            <person name="Daims H."/>
            <person name="Horn M."/>
            <person name="Wagner M."/>
            <person name="Jensen G.J."/>
            <person name="Kyrpides N.C."/>
            <person name="Koonin E.V."/>
            <person name="Woyke T."/>
        </authorList>
    </citation>
    <scope>NUCLEOTIDE SEQUENCE</scope>
    <source>
        <strain evidence="1">HKV1</strain>
    </source>
</reference>
<evidence type="ECO:0000313" key="1">
    <source>
        <dbReference type="EMBL" id="ARF10718.1"/>
    </source>
</evidence>